<gene>
    <name evidence="3" type="ORF">GOMPHAMPRED_003257</name>
</gene>
<evidence type="ECO:0000313" key="4">
    <source>
        <dbReference type="Proteomes" id="UP000664169"/>
    </source>
</evidence>
<comment type="caution">
    <text evidence="3">The sequence shown here is derived from an EMBL/GenBank/DDBJ whole genome shotgun (WGS) entry which is preliminary data.</text>
</comment>
<feature type="region of interest" description="Disordered" evidence="2">
    <location>
        <begin position="1"/>
        <end position="105"/>
    </location>
</feature>
<dbReference type="InterPro" id="IPR018618">
    <property type="entry name" value="GID4/10-like"/>
</dbReference>
<sequence>MPTPNESILATTLRPHPSCPDLDTTLSSELSNDTAQISSQEYTTAAEAFPNDDNDDGNDNDNEATPTKARVGQVDEETAIESDASSRRRRSTTTAEPESVSQDPYYYPMSSDLGFALTPETALTFSEAEGLRVRLFLFLFVEIALFLVQKLTPAVAAVALPRHMQKRPSYLSSLFRPGSRFTGTQTDKQTYNVEVQIQQVDMRQSTMCGYLKIDAPKRNNFFPLMIEFSHTKGLTPNLPSMTTFFEGEIIGPHFSFITKHSDWGASPKTDLDHWNRFPAFKPLAAKLAGRDPECHYLKNVSQRENVFMRWKERFLVPDHRISEIRGASYAGFYYICFDQVNGTIAGIYFHEEHDRGAQKDVADGVYNRFQSLNLKHVHDFGLLPDIEWA</sequence>
<name>A0A8H3EFF5_9LECA</name>
<keyword evidence="4" id="KW-1185">Reference proteome</keyword>
<dbReference type="EMBL" id="CAJPDQ010000002">
    <property type="protein sequence ID" value="CAF9905554.1"/>
    <property type="molecule type" value="Genomic_DNA"/>
</dbReference>
<organism evidence="3 4">
    <name type="scientific">Gomphillus americanus</name>
    <dbReference type="NCBI Taxonomy" id="1940652"/>
    <lineage>
        <taxon>Eukaryota</taxon>
        <taxon>Fungi</taxon>
        <taxon>Dikarya</taxon>
        <taxon>Ascomycota</taxon>
        <taxon>Pezizomycotina</taxon>
        <taxon>Lecanoromycetes</taxon>
        <taxon>OSLEUM clade</taxon>
        <taxon>Ostropomycetidae</taxon>
        <taxon>Ostropales</taxon>
        <taxon>Graphidaceae</taxon>
        <taxon>Gomphilloideae</taxon>
        <taxon>Gomphillus</taxon>
    </lineage>
</organism>
<dbReference type="OrthoDB" id="62at2759"/>
<reference evidence="3" key="1">
    <citation type="submission" date="2021-03" db="EMBL/GenBank/DDBJ databases">
        <authorList>
            <person name="Tagirdzhanova G."/>
        </authorList>
    </citation>
    <scope>NUCLEOTIDE SEQUENCE</scope>
</reference>
<dbReference type="PANTHER" id="PTHR14534:SF3">
    <property type="entry name" value="GID COMPLEX SUBUNIT 4 HOMOLOG"/>
    <property type="match status" value="1"/>
</dbReference>
<dbReference type="GO" id="GO:0006623">
    <property type="term" value="P:protein targeting to vacuole"/>
    <property type="evidence" value="ECO:0007669"/>
    <property type="project" value="TreeGrafter"/>
</dbReference>
<dbReference type="GO" id="GO:0045721">
    <property type="term" value="P:negative regulation of gluconeogenesis"/>
    <property type="evidence" value="ECO:0007669"/>
    <property type="project" value="TreeGrafter"/>
</dbReference>
<dbReference type="GO" id="GO:0034657">
    <property type="term" value="C:GID complex"/>
    <property type="evidence" value="ECO:0007669"/>
    <property type="project" value="TreeGrafter"/>
</dbReference>
<feature type="compositionally biased region" description="Polar residues" evidence="2">
    <location>
        <begin position="24"/>
        <end position="43"/>
    </location>
</feature>
<proteinExistence type="inferred from homology"/>
<accession>A0A8H3EFF5</accession>
<dbReference type="Proteomes" id="UP000664169">
    <property type="component" value="Unassembled WGS sequence"/>
</dbReference>
<dbReference type="Pfam" id="PF09783">
    <property type="entry name" value="Vac_ImportDeg"/>
    <property type="match status" value="2"/>
</dbReference>
<dbReference type="PANTHER" id="PTHR14534">
    <property type="entry name" value="VACUOLAR IMPORT AND DEGRADATION PROTEIN 24"/>
    <property type="match status" value="1"/>
</dbReference>
<dbReference type="GO" id="GO:0005773">
    <property type="term" value="C:vacuole"/>
    <property type="evidence" value="ECO:0007669"/>
    <property type="project" value="GOC"/>
</dbReference>
<evidence type="ECO:0000256" key="2">
    <source>
        <dbReference type="SAM" id="MobiDB-lite"/>
    </source>
</evidence>
<feature type="compositionally biased region" description="Acidic residues" evidence="2">
    <location>
        <begin position="50"/>
        <end position="62"/>
    </location>
</feature>
<comment type="similarity">
    <text evidence="1">Belongs to the GID4/VID24 family.</text>
</comment>
<protein>
    <submittedName>
        <fullName evidence="3">Uncharacterized protein</fullName>
    </submittedName>
</protein>
<dbReference type="GO" id="GO:0043161">
    <property type="term" value="P:proteasome-mediated ubiquitin-dependent protein catabolic process"/>
    <property type="evidence" value="ECO:0007669"/>
    <property type="project" value="TreeGrafter"/>
</dbReference>
<evidence type="ECO:0000256" key="1">
    <source>
        <dbReference type="ARBA" id="ARBA00061469"/>
    </source>
</evidence>
<feature type="compositionally biased region" description="Polar residues" evidence="2">
    <location>
        <begin position="1"/>
        <end position="10"/>
    </location>
</feature>
<evidence type="ECO:0000313" key="3">
    <source>
        <dbReference type="EMBL" id="CAF9905554.1"/>
    </source>
</evidence>
<dbReference type="AlphaFoldDB" id="A0A8H3EFF5"/>
<dbReference type="GO" id="GO:0007039">
    <property type="term" value="P:protein catabolic process in the vacuole"/>
    <property type="evidence" value="ECO:0007669"/>
    <property type="project" value="TreeGrafter"/>
</dbReference>